<dbReference type="EMBL" id="JBBNAG010000007">
    <property type="protein sequence ID" value="KAK9118862.1"/>
    <property type="molecule type" value="Genomic_DNA"/>
</dbReference>
<proteinExistence type="predicted"/>
<accession>A0AAP0IQK2</accession>
<gene>
    <name evidence="1" type="ORF">Scep_016955</name>
</gene>
<reference evidence="1 2" key="1">
    <citation type="submission" date="2024-01" db="EMBL/GenBank/DDBJ databases">
        <title>Genome assemblies of Stephania.</title>
        <authorList>
            <person name="Yang L."/>
        </authorList>
    </citation>
    <scope>NUCLEOTIDE SEQUENCE [LARGE SCALE GENOMIC DNA]</scope>
    <source>
        <strain evidence="1">JXDWG</strain>
        <tissue evidence="1">Leaf</tissue>
    </source>
</reference>
<protein>
    <submittedName>
        <fullName evidence="1">Uncharacterized protein</fullName>
    </submittedName>
</protein>
<comment type="caution">
    <text evidence="1">The sequence shown here is derived from an EMBL/GenBank/DDBJ whole genome shotgun (WGS) entry which is preliminary data.</text>
</comment>
<sequence length="171" mass="19448">MALRPEYESVRAALLHHDPLHFLDAMVKEILFEETRLELVKPLPPLQKLLLHLLRYARNLVPHFVGIAKVRFMHFSNYPIIERRYFHERGHIVSNCPTRPPRPKGAAKFASKMNSSIVDVVTDGSSSFPTIPLSEIEAIIKQVISHKATALSVTPSKSWFLNSECCNHITS</sequence>
<name>A0AAP0IQK2_9MAGN</name>
<evidence type="ECO:0000313" key="2">
    <source>
        <dbReference type="Proteomes" id="UP001419268"/>
    </source>
</evidence>
<organism evidence="1 2">
    <name type="scientific">Stephania cephalantha</name>
    <dbReference type="NCBI Taxonomy" id="152367"/>
    <lineage>
        <taxon>Eukaryota</taxon>
        <taxon>Viridiplantae</taxon>
        <taxon>Streptophyta</taxon>
        <taxon>Embryophyta</taxon>
        <taxon>Tracheophyta</taxon>
        <taxon>Spermatophyta</taxon>
        <taxon>Magnoliopsida</taxon>
        <taxon>Ranunculales</taxon>
        <taxon>Menispermaceae</taxon>
        <taxon>Menispermoideae</taxon>
        <taxon>Cissampelideae</taxon>
        <taxon>Stephania</taxon>
    </lineage>
</organism>
<evidence type="ECO:0000313" key="1">
    <source>
        <dbReference type="EMBL" id="KAK9118862.1"/>
    </source>
</evidence>
<dbReference type="AlphaFoldDB" id="A0AAP0IQK2"/>
<keyword evidence="2" id="KW-1185">Reference proteome</keyword>
<dbReference type="Proteomes" id="UP001419268">
    <property type="component" value="Unassembled WGS sequence"/>
</dbReference>